<protein>
    <submittedName>
        <fullName evidence="5">Alpha/beta hydrolase family protein</fullName>
    </submittedName>
</protein>
<dbReference type="RefSeq" id="WP_377472443.1">
    <property type="nucleotide sequence ID" value="NZ_JBHLWN010000078.1"/>
</dbReference>
<evidence type="ECO:0000256" key="3">
    <source>
        <dbReference type="ARBA" id="ARBA00023098"/>
    </source>
</evidence>
<dbReference type="InterPro" id="IPR029058">
    <property type="entry name" value="AB_hydrolase_fold"/>
</dbReference>
<sequence>MRSNEEPPHGWAGCREVAFTDEALQLTIPMIVMYPANTPERADRLGPYPIELAREAEPLQGSFPLVLISHGTGGSPLVYRTLARHLAQNGFVVGMPEHPRNNRNDNSWEGTMQNLIDRPRHLRMAADWLYRDELLAPLIKPNAVSVIGHSMGGYTALAASGGVPSAFPHEAPDGDPRKIEVTPDSRIRSLVLLAPATVWFRADGALREVNVPILMLDAEKDPYTPAYHAQIVLGGVADPGKLQYRTIENAGHFSFLSPFPASMHNPSFLPSQDPPGFDRERFHQSLQADILQFLRTCHDG</sequence>
<dbReference type="Pfam" id="PF00561">
    <property type="entry name" value="Abhydrolase_1"/>
    <property type="match status" value="1"/>
</dbReference>
<dbReference type="EMBL" id="JBHLWN010000078">
    <property type="protein sequence ID" value="MFC0214991.1"/>
    <property type="molecule type" value="Genomic_DNA"/>
</dbReference>
<evidence type="ECO:0000259" key="4">
    <source>
        <dbReference type="Pfam" id="PF00561"/>
    </source>
</evidence>
<dbReference type="PANTHER" id="PTHR10272:SF0">
    <property type="entry name" value="PLATELET-ACTIVATING FACTOR ACETYLHYDROLASE"/>
    <property type="match status" value="1"/>
</dbReference>
<keyword evidence="3" id="KW-0443">Lipid metabolism</keyword>
<organism evidence="5 6">
    <name type="scientific">Paenibacillus chartarius</name>
    <dbReference type="NCBI Taxonomy" id="747481"/>
    <lineage>
        <taxon>Bacteria</taxon>
        <taxon>Bacillati</taxon>
        <taxon>Bacillota</taxon>
        <taxon>Bacilli</taxon>
        <taxon>Bacillales</taxon>
        <taxon>Paenibacillaceae</taxon>
        <taxon>Paenibacillus</taxon>
    </lineage>
</organism>
<keyword evidence="2" id="KW-0442">Lipid degradation</keyword>
<proteinExistence type="predicted"/>
<keyword evidence="6" id="KW-1185">Reference proteome</keyword>
<feature type="domain" description="AB hydrolase-1" evidence="4">
    <location>
        <begin position="64"/>
        <end position="163"/>
    </location>
</feature>
<dbReference type="Gene3D" id="3.40.50.1820">
    <property type="entry name" value="alpha/beta hydrolase"/>
    <property type="match status" value="1"/>
</dbReference>
<name>A0ABV6DQR0_9BACL</name>
<dbReference type="Proteomes" id="UP001589776">
    <property type="component" value="Unassembled WGS sequence"/>
</dbReference>
<reference evidence="5 6" key="1">
    <citation type="submission" date="2024-09" db="EMBL/GenBank/DDBJ databases">
        <authorList>
            <person name="Sun Q."/>
            <person name="Mori K."/>
        </authorList>
    </citation>
    <scope>NUCLEOTIDE SEQUENCE [LARGE SCALE GENOMIC DNA]</scope>
    <source>
        <strain evidence="5 6">CCM 7759</strain>
    </source>
</reference>
<gene>
    <name evidence="5" type="ORF">ACFFK0_21585</name>
</gene>
<dbReference type="GO" id="GO:0016787">
    <property type="term" value="F:hydrolase activity"/>
    <property type="evidence" value="ECO:0007669"/>
    <property type="project" value="UniProtKB-KW"/>
</dbReference>
<keyword evidence="1 5" id="KW-0378">Hydrolase</keyword>
<accession>A0ABV6DQR0</accession>
<evidence type="ECO:0000256" key="2">
    <source>
        <dbReference type="ARBA" id="ARBA00022963"/>
    </source>
</evidence>
<evidence type="ECO:0000256" key="1">
    <source>
        <dbReference type="ARBA" id="ARBA00022801"/>
    </source>
</evidence>
<dbReference type="PANTHER" id="PTHR10272">
    <property type="entry name" value="PLATELET-ACTIVATING FACTOR ACETYLHYDROLASE"/>
    <property type="match status" value="1"/>
</dbReference>
<evidence type="ECO:0000313" key="6">
    <source>
        <dbReference type="Proteomes" id="UP001589776"/>
    </source>
</evidence>
<comment type="caution">
    <text evidence="5">The sequence shown here is derived from an EMBL/GenBank/DDBJ whole genome shotgun (WGS) entry which is preliminary data.</text>
</comment>
<dbReference type="InterPro" id="IPR000073">
    <property type="entry name" value="AB_hydrolase_1"/>
</dbReference>
<dbReference type="InterPro" id="IPR016986">
    <property type="entry name" value="UCP031982_abhydr"/>
</dbReference>
<evidence type="ECO:0000313" key="5">
    <source>
        <dbReference type="EMBL" id="MFC0214991.1"/>
    </source>
</evidence>
<dbReference type="PIRSF" id="PIRSF031982">
    <property type="entry name" value="UCP031982_abhydr"/>
    <property type="match status" value="1"/>
</dbReference>
<dbReference type="SUPFAM" id="SSF53474">
    <property type="entry name" value="alpha/beta-Hydrolases"/>
    <property type="match status" value="1"/>
</dbReference>